<evidence type="ECO:0000259" key="14">
    <source>
        <dbReference type="Pfam" id="PF07715"/>
    </source>
</evidence>
<protein>
    <submittedName>
        <fullName evidence="15">SusC/RagA family TonB-linked outer membrane protein</fullName>
    </submittedName>
</protein>
<comment type="similarity">
    <text evidence="10 11">Belongs to the TonB-dependent receptor family.</text>
</comment>
<dbReference type="Gene3D" id="2.170.130.10">
    <property type="entry name" value="TonB-dependent receptor, plug domain"/>
    <property type="match status" value="1"/>
</dbReference>
<dbReference type="Proteomes" id="UP000501802">
    <property type="component" value="Chromosome"/>
</dbReference>
<dbReference type="NCBIfam" id="TIGR04056">
    <property type="entry name" value="OMP_RagA_SusC"/>
    <property type="match status" value="1"/>
</dbReference>
<dbReference type="InterPro" id="IPR037066">
    <property type="entry name" value="Plug_dom_sf"/>
</dbReference>
<dbReference type="Gene3D" id="2.40.170.20">
    <property type="entry name" value="TonB-dependent receptor, beta-barrel domain"/>
    <property type="match status" value="1"/>
</dbReference>
<dbReference type="InterPro" id="IPR023997">
    <property type="entry name" value="TonB-dep_OMP_SusC/RagA_CS"/>
</dbReference>
<evidence type="ECO:0000256" key="11">
    <source>
        <dbReference type="RuleBase" id="RU003357"/>
    </source>
</evidence>
<dbReference type="EMBL" id="CP050063">
    <property type="protein sequence ID" value="QIP12318.1"/>
    <property type="molecule type" value="Genomic_DNA"/>
</dbReference>
<feature type="domain" description="TonB-dependent receptor-like beta-barrel" evidence="13">
    <location>
        <begin position="402"/>
        <end position="830"/>
    </location>
</feature>
<keyword evidence="8" id="KW-0675">Receptor</keyword>
<evidence type="ECO:0000256" key="9">
    <source>
        <dbReference type="ARBA" id="ARBA00023237"/>
    </source>
</evidence>
<dbReference type="InterPro" id="IPR000531">
    <property type="entry name" value="Beta-barrel_TonB"/>
</dbReference>
<comment type="subcellular location">
    <subcellularLocation>
        <location evidence="1 10">Cell outer membrane</location>
        <topology evidence="1 10">Multi-pass membrane protein</topology>
    </subcellularLocation>
</comment>
<evidence type="ECO:0000313" key="16">
    <source>
        <dbReference type="Proteomes" id="UP000501802"/>
    </source>
</evidence>
<keyword evidence="7 10" id="KW-0472">Membrane</keyword>
<dbReference type="GO" id="GO:0009279">
    <property type="term" value="C:cell outer membrane"/>
    <property type="evidence" value="ECO:0007669"/>
    <property type="project" value="UniProtKB-SubCell"/>
</dbReference>
<dbReference type="NCBIfam" id="TIGR04057">
    <property type="entry name" value="SusC_RagA_signa"/>
    <property type="match status" value="1"/>
</dbReference>
<feature type="signal peptide" evidence="12">
    <location>
        <begin position="1"/>
        <end position="23"/>
    </location>
</feature>
<feature type="chain" id="PRO_5026003675" evidence="12">
    <location>
        <begin position="24"/>
        <end position="1055"/>
    </location>
</feature>
<dbReference type="InterPro" id="IPR023996">
    <property type="entry name" value="TonB-dep_OMP_SusC/RagA"/>
</dbReference>
<name>A0A6G9AIP4_9BACT</name>
<accession>A0A6G9AIP4</accession>
<keyword evidence="4 10" id="KW-0812">Transmembrane</keyword>
<dbReference type="SUPFAM" id="SSF56935">
    <property type="entry name" value="Porins"/>
    <property type="match status" value="1"/>
</dbReference>
<evidence type="ECO:0000256" key="5">
    <source>
        <dbReference type="ARBA" id="ARBA00022729"/>
    </source>
</evidence>
<evidence type="ECO:0000256" key="1">
    <source>
        <dbReference type="ARBA" id="ARBA00004571"/>
    </source>
</evidence>
<dbReference type="Pfam" id="PF00593">
    <property type="entry name" value="TonB_dep_Rec_b-barrel"/>
    <property type="match status" value="1"/>
</dbReference>
<dbReference type="RefSeq" id="WP_167206354.1">
    <property type="nucleotide sequence ID" value="NZ_CP050063.1"/>
</dbReference>
<keyword evidence="2 10" id="KW-0813">Transport</keyword>
<dbReference type="InterPro" id="IPR012910">
    <property type="entry name" value="Plug_dom"/>
</dbReference>
<keyword evidence="9 10" id="KW-0998">Cell outer membrane</keyword>
<keyword evidence="16" id="KW-1185">Reference proteome</keyword>
<dbReference type="InterPro" id="IPR008969">
    <property type="entry name" value="CarboxyPept-like_regulatory"/>
</dbReference>
<evidence type="ECO:0000256" key="7">
    <source>
        <dbReference type="ARBA" id="ARBA00023136"/>
    </source>
</evidence>
<evidence type="ECO:0000256" key="3">
    <source>
        <dbReference type="ARBA" id="ARBA00022452"/>
    </source>
</evidence>
<proteinExistence type="inferred from homology"/>
<evidence type="ECO:0000256" key="4">
    <source>
        <dbReference type="ARBA" id="ARBA00022692"/>
    </source>
</evidence>
<dbReference type="GO" id="GO:0044718">
    <property type="term" value="P:siderophore transmembrane transport"/>
    <property type="evidence" value="ECO:0007669"/>
    <property type="project" value="TreeGrafter"/>
</dbReference>
<evidence type="ECO:0000256" key="12">
    <source>
        <dbReference type="SAM" id="SignalP"/>
    </source>
</evidence>
<evidence type="ECO:0000256" key="6">
    <source>
        <dbReference type="ARBA" id="ARBA00023077"/>
    </source>
</evidence>
<dbReference type="PANTHER" id="PTHR30069:SF29">
    <property type="entry name" value="HEMOGLOBIN AND HEMOGLOBIN-HAPTOGLOBIN-BINDING PROTEIN 1-RELATED"/>
    <property type="match status" value="1"/>
</dbReference>
<dbReference type="Pfam" id="PF13715">
    <property type="entry name" value="CarbopepD_reg_2"/>
    <property type="match status" value="1"/>
</dbReference>
<dbReference type="AlphaFoldDB" id="A0A6G9AIP4"/>
<keyword evidence="3 10" id="KW-1134">Transmembrane beta strand</keyword>
<evidence type="ECO:0000259" key="13">
    <source>
        <dbReference type="Pfam" id="PF00593"/>
    </source>
</evidence>
<evidence type="ECO:0000256" key="8">
    <source>
        <dbReference type="ARBA" id="ARBA00023170"/>
    </source>
</evidence>
<evidence type="ECO:0000256" key="10">
    <source>
        <dbReference type="PROSITE-ProRule" id="PRU01360"/>
    </source>
</evidence>
<dbReference type="Pfam" id="PF07715">
    <property type="entry name" value="Plug"/>
    <property type="match status" value="1"/>
</dbReference>
<dbReference type="InterPro" id="IPR039426">
    <property type="entry name" value="TonB-dep_rcpt-like"/>
</dbReference>
<keyword evidence="5 12" id="KW-0732">Signal</keyword>
<feature type="domain" description="TonB-dependent receptor plug" evidence="14">
    <location>
        <begin position="118"/>
        <end position="246"/>
    </location>
</feature>
<dbReference type="PANTHER" id="PTHR30069">
    <property type="entry name" value="TONB-DEPENDENT OUTER MEMBRANE RECEPTOR"/>
    <property type="match status" value="1"/>
</dbReference>
<organism evidence="15 16">
    <name type="scientific">Spirosoma aureum</name>
    <dbReference type="NCBI Taxonomy" id="2692134"/>
    <lineage>
        <taxon>Bacteria</taxon>
        <taxon>Pseudomonadati</taxon>
        <taxon>Bacteroidota</taxon>
        <taxon>Cytophagia</taxon>
        <taxon>Cytophagales</taxon>
        <taxon>Cytophagaceae</taxon>
        <taxon>Spirosoma</taxon>
    </lineage>
</organism>
<dbReference type="InterPro" id="IPR036942">
    <property type="entry name" value="Beta-barrel_TonB_sf"/>
</dbReference>
<evidence type="ECO:0000256" key="2">
    <source>
        <dbReference type="ARBA" id="ARBA00022448"/>
    </source>
</evidence>
<gene>
    <name evidence="15" type="ORF">G8759_06595</name>
</gene>
<reference evidence="15 16" key="1">
    <citation type="submission" date="2020-03" db="EMBL/GenBank/DDBJ databases">
        <authorList>
            <person name="Kim M.K."/>
        </authorList>
    </citation>
    <scope>NUCLEOTIDE SEQUENCE [LARGE SCALE GENOMIC DNA]</scope>
    <source>
        <strain evidence="15 16">BT328</strain>
    </source>
</reference>
<dbReference type="GO" id="GO:0015344">
    <property type="term" value="F:siderophore uptake transmembrane transporter activity"/>
    <property type="evidence" value="ECO:0007669"/>
    <property type="project" value="TreeGrafter"/>
</dbReference>
<dbReference type="PROSITE" id="PS52016">
    <property type="entry name" value="TONB_DEPENDENT_REC_3"/>
    <property type="match status" value="1"/>
</dbReference>
<dbReference type="KEGG" id="spib:G8759_06595"/>
<sequence length="1055" mass="114475">MQSLIRSLVLLLVGLSVLVEAYAQDRVVTGKVTSATDGAVLPGANIQVKGTSRGTTTDGNGNYKIAVGSNSSLVISLIGMVSQTVEVGSRDQINVSLLESSSELNEVVVTALGIKQEKRALGYSVGEVKGTDISNAQRDNFLVGMQGRVAGLTMTTTSGTPGASASIQLRGASSIGGNNQPLFVVDGLPIDNRTFNQGALVSNRPNRDNDYLNRAADINPNDIESITVLKGPEAAALYGIDASSGAIVITTKKGAKGPGRVTYDNRFQSTEVYRFPEAQTTYGRGTLGYSNANATTYFGPKYAADAPIYDNVHSFFKKGFTQVHNVGIEGGSDNATYRLSTNYTNQSGVVPTTGYKRLSVRLTGTAKISPKLDVMTSFNYVNTQVDKAIRGNNGFLLGLLSWPANDDITNYLNPDGTRRILLGSINQQEPDNPFFSVNKNKSGDITNRTITNFQLNYNPTPWLSLTGRFGADIYSTQSNLFLNPESWQGTDATLGGFTTKGSVENALENNQLLNGNLLATVKKNFGKLSTSLLLGTTIDDRSYKVTTAYGEKLYLPDFNSTNNTDPTTQRNKYTQTQQRLQSVLGSLTLNYDELLILTLTGRNDWSSTLPAANRSFFYPAASLAFNFSDLPGLKNRGNTFYYGKLRASYGQTGRDAPPYQVNSTLVPQTSTGGGFAYGFYGSNPNLKPERGESYELGTELMFFGGRLGLDFAYYNKTLSQQIVTQRLSYGTGFIFGLLNGGTFNNRGVELQLKGSPVKKADFGWDVILNFTKLKTDVKSLPAEVPEYYNSDTWVYLNARSSAFVNNLQSYFPSDNPAYRSYNFNYYQRGSGSATAIGGYSYARNKNGDILVNPANGLPITNANFLPIGDRNPDFSIGLTNSFRYKSLSLSFLLDIRKGGDVFNGTAMYLWRNGLSKKSLDRDTPVVFKGVLRDGKEDTGTPTPNTIQVIPSLRSTDYYNSVPESEFVEKDINWLRLRDVTISYVLPSSVLNKGKVFKQASVFVNGTDLFLLTNYTGADPNVNGTTATSGGVGAAGIDYGTLSVPRGLSAGFRIGF</sequence>
<evidence type="ECO:0000313" key="15">
    <source>
        <dbReference type="EMBL" id="QIP12318.1"/>
    </source>
</evidence>
<dbReference type="SUPFAM" id="SSF49464">
    <property type="entry name" value="Carboxypeptidase regulatory domain-like"/>
    <property type="match status" value="1"/>
</dbReference>
<keyword evidence="6 11" id="KW-0798">TonB box</keyword>
<dbReference type="Gene3D" id="2.60.40.1120">
    <property type="entry name" value="Carboxypeptidase-like, regulatory domain"/>
    <property type="match status" value="1"/>
</dbReference>